<keyword evidence="1" id="KW-1133">Transmembrane helix</keyword>
<proteinExistence type="predicted"/>
<evidence type="ECO:0000313" key="2">
    <source>
        <dbReference type="EMBL" id="AZS13560.1"/>
    </source>
</evidence>
<dbReference type="Proteomes" id="UP000270678">
    <property type="component" value="Chromosome"/>
</dbReference>
<evidence type="ECO:0000313" key="3">
    <source>
        <dbReference type="Proteomes" id="UP000270678"/>
    </source>
</evidence>
<keyword evidence="1" id="KW-0472">Membrane</keyword>
<dbReference type="AlphaFoldDB" id="A0A3Q9I644"/>
<protein>
    <submittedName>
        <fullName evidence="2">Uncharacterized protein</fullName>
    </submittedName>
</protein>
<feature type="transmembrane region" description="Helical" evidence="1">
    <location>
        <begin position="6"/>
        <end position="26"/>
    </location>
</feature>
<accession>A0A3Q9I644</accession>
<keyword evidence="3" id="KW-1185">Reference proteome</keyword>
<gene>
    <name evidence="2" type="ORF">EI981_03090</name>
</gene>
<dbReference type="KEGG" id="plut:EI981_03090"/>
<reference evidence="3" key="1">
    <citation type="submission" date="2018-12" db="EMBL/GenBank/DDBJ databases">
        <title>Complete genome sequence of Paenibacillus sp. MBLB1234.</title>
        <authorList>
            <person name="Nam Y.-D."/>
            <person name="Kang J."/>
            <person name="Chung W.-H."/>
            <person name="Park Y.S."/>
        </authorList>
    </citation>
    <scope>NUCLEOTIDE SEQUENCE [LARGE SCALE GENOMIC DNA]</scope>
    <source>
        <strain evidence="3">MBLB1234</strain>
    </source>
</reference>
<name>A0A3Q9I644_9BACL</name>
<evidence type="ECO:0000256" key="1">
    <source>
        <dbReference type="SAM" id="Phobius"/>
    </source>
</evidence>
<keyword evidence="1" id="KW-0812">Transmembrane</keyword>
<organism evidence="2 3">
    <name type="scientific">Paenibacillus lutimineralis</name>
    <dbReference type="NCBI Taxonomy" id="2707005"/>
    <lineage>
        <taxon>Bacteria</taxon>
        <taxon>Bacillati</taxon>
        <taxon>Bacillota</taxon>
        <taxon>Bacilli</taxon>
        <taxon>Bacillales</taxon>
        <taxon>Paenibacillaceae</taxon>
        <taxon>Paenibacillus</taxon>
    </lineage>
</organism>
<dbReference type="OrthoDB" id="2657208at2"/>
<dbReference type="EMBL" id="CP034346">
    <property type="protein sequence ID" value="AZS13560.1"/>
    <property type="molecule type" value="Genomic_DNA"/>
</dbReference>
<sequence length="609" mass="68958">MTLKKWLTLHHLLIFLCIMTIPLLVYKGIGISQKLNALQTAERLFHEKLFVEAVDWYQKAQSNRMIRYKEELISSRLEELAPITAMKRDLENITDQASRANRKQDFDLLMDAYAKLQQVRSHYLAPEEPYSDYYRQMSNNFNISQAFTGYFKNFRTLFLEQMEQNLTSSSYNDESFKKNLLRIPAHLFGTEQEWLNELNATFQKYDDTKLTRMVAQGLIEPMLDNAASMLAEYKSVKFDGPWVISNVDNLMEALLNSDWDKSDYTAFAIHSRQYTSFASSVHSESRLLTYAKGKMDELMRNAKKSVANGNYQEAIDLYTAIGHYQDTKLEISATELAWTIAEPVRLLPALTDGSSYNHVVDGRDKFGSRAYVVATGQNNQLYFGRMNAEESVQVLTNHDLPSQDQIRTLSIDPILSTGHNPVIIIETASEARKARYDAFEVREDKIAQLYSIEADSLTIQPDNTIYAVNPVGDGEGQTAIFVRADDRYQFAGIKQEILDISADKISQYPDTLVRFTGTVIYSVSGETLVTGSNSLVLLRGDFSLPTGANVTVTGRSEQNAALNIDQQFIELIAEVLKEQSDGSTNELLSRLSGIIQIIIPVVEVDTIQQ</sequence>